<evidence type="ECO:0000256" key="1">
    <source>
        <dbReference type="SAM" id="MobiDB-lite"/>
    </source>
</evidence>
<name>A0A8S5LZU2_9CAUD</name>
<dbReference type="EMBL" id="BK014786">
    <property type="protein sequence ID" value="DAD75589.1"/>
    <property type="molecule type" value="Genomic_DNA"/>
</dbReference>
<evidence type="ECO:0000313" key="2">
    <source>
        <dbReference type="EMBL" id="DAD75589.1"/>
    </source>
</evidence>
<accession>A0A8S5LZU2</accession>
<organism evidence="2">
    <name type="scientific">Siphoviridae sp. ctr0N4</name>
    <dbReference type="NCBI Taxonomy" id="2826473"/>
    <lineage>
        <taxon>Viruses</taxon>
        <taxon>Duplodnaviria</taxon>
        <taxon>Heunggongvirae</taxon>
        <taxon>Uroviricota</taxon>
        <taxon>Caudoviricetes</taxon>
    </lineage>
</organism>
<proteinExistence type="predicted"/>
<sequence>MSGSKVGLSAPRRRTPQSELAKAVRMMGAAAGQDAAKGLFGQSVTVSIGATTLSSDAGYDVHFEIPFDSDTEVNESIVTIFNLSVSTLARLQVGSPVKITAGYKRDSVGEVLSGKIKAVRSYWDGLDYVTELTVTDYRGAADQELQDIAFGANTSATVILQDLISRLGIPVAVFQPARDYVFASPIKITGSLMDAIGKMASACGVKAWICKSAVYVCPIESAISEGYFDLGSESGLLSVEPWSEIKDVRLTKNSISVGSGSGESGGTKSATISEDKPEESSAAAPDESAAAFTDAVFGISAKMLFQHRIYTGCTVQISSRAISGRFKVLEGKHTKNDDQMITEIKAIRVEG</sequence>
<reference evidence="2" key="1">
    <citation type="journal article" date="2021" name="Proc. Natl. Acad. Sci. U.S.A.">
        <title>A Catalog of Tens of Thousands of Viruses from Human Metagenomes Reveals Hidden Associations with Chronic Diseases.</title>
        <authorList>
            <person name="Tisza M.J."/>
            <person name="Buck C.B."/>
        </authorList>
    </citation>
    <scope>NUCLEOTIDE SEQUENCE</scope>
    <source>
        <strain evidence="2">Ctr0N4</strain>
    </source>
</reference>
<protein>
    <submittedName>
        <fullName evidence="2">Tail protein</fullName>
    </submittedName>
</protein>
<feature type="region of interest" description="Disordered" evidence="1">
    <location>
        <begin position="256"/>
        <end position="287"/>
    </location>
</feature>